<name>A0ABU8WN89_9BURK</name>
<dbReference type="SUPFAM" id="SSF52242">
    <property type="entry name" value="Cobalamin (vitamin B12)-binding domain"/>
    <property type="match status" value="1"/>
</dbReference>
<evidence type="ECO:0000259" key="2">
    <source>
        <dbReference type="PROSITE" id="PS51332"/>
    </source>
</evidence>
<proteinExistence type="predicted"/>
<evidence type="ECO:0000313" key="3">
    <source>
        <dbReference type="EMBL" id="MEJ8848834.1"/>
    </source>
</evidence>
<gene>
    <name evidence="3" type="ORF">WKW82_19400</name>
</gene>
<dbReference type="PROSITE" id="PS51332">
    <property type="entry name" value="B12_BINDING"/>
    <property type="match status" value="1"/>
</dbReference>
<protein>
    <submittedName>
        <fullName evidence="3">Cobalamin B12-binding domain-containing protein</fullName>
    </submittedName>
</protein>
<feature type="region of interest" description="Disordered" evidence="1">
    <location>
        <begin position="1"/>
        <end position="38"/>
    </location>
</feature>
<evidence type="ECO:0000313" key="4">
    <source>
        <dbReference type="Proteomes" id="UP001385892"/>
    </source>
</evidence>
<feature type="compositionally biased region" description="Basic and acidic residues" evidence="1">
    <location>
        <begin position="29"/>
        <end position="38"/>
    </location>
</feature>
<dbReference type="CDD" id="cd02065">
    <property type="entry name" value="B12-binding_like"/>
    <property type="match status" value="1"/>
</dbReference>
<dbReference type="Gene3D" id="3.40.50.280">
    <property type="entry name" value="Cobalamin-binding domain"/>
    <property type="match status" value="1"/>
</dbReference>
<dbReference type="EMBL" id="JBBKZT010000008">
    <property type="protein sequence ID" value="MEJ8848834.1"/>
    <property type="molecule type" value="Genomic_DNA"/>
</dbReference>
<dbReference type="Pfam" id="PF02310">
    <property type="entry name" value="B12-binding"/>
    <property type="match status" value="1"/>
</dbReference>
<accession>A0ABU8WN89</accession>
<organism evidence="3 4">
    <name type="scientific">Variovorax rhizosphaerae</name>
    <dbReference type="NCBI Taxonomy" id="1836200"/>
    <lineage>
        <taxon>Bacteria</taxon>
        <taxon>Pseudomonadati</taxon>
        <taxon>Pseudomonadota</taxon>
        <taxon>Betaproteobacteria</taxon>
        <taxon>Burkholderiales</taxon>
        <taxon>Comamonadaceae</taxon>
        <taxon>Variovorax</taxon>
    </lineage>
</organism>
<evidence type="ECO:0000256" key="1">
    <source>
        <dbReference type="SAM" id="MobiDB-lite"/>
    </source>
</evidence>
<feature type="domain" description="B12-binding" evidence="2">
    <location>
        <begin position="174"/>
        <end position="303"/>
    </location>
</feature>
<dbReference type="InterPro" id="IPR036724">
    <property type="entry name" value="Cobalamin-bd_sf"/>
</dbReference>
<dbReference type="RefSeq" id="WP_340343951.1">
    <property type="nucleotide sequence ID" value="NZ_JBBKZT010000008.1"/>
</dbReference>
<keyword evidence="4" id="KW-1185">Reference proteome</keyword>
<dbReference type="Proteomes" id="UP001385892">
    <property type="component" value="Unassembled WGS sequence"/>
</dbReference>
<sequence>MPRLAREALDTDGLNQRPPDGHWASAHADSADWNRPPIDRREAQDRHTRLARTLEVDIIPRLVNVHRAAPSPRPAAEGTCPPPSPQDVENFVQLLLAREQVAAQAFIDMLVQRGMSVETLYLDLLAPSAQHLNYLWSQDLCEFTDVTLGLARLQRLLHEVSLSMRGAERGLRSNARRVLLMPACGEHQTFGLSMVAEFFHSAGWEVDCGGNLHGTPALDLTQTEWFDVIGLSAGSETRLEPLRRCIRDLREASRNKQVGVLVGGPIFAGHPERVKFVGADACGLDGKQAPAHAERLIAVRANR</sequence>
<comment type="caution">
    <text evidence="3">The sequence shown here is derived from an EMBL/GenBank/DDBJ whole genome shotgun (WGS) entry which is preliminary data.</text>
</comment>
<reference evidence="3 4" key="1">
    <citation type="submission" date="2024-03" db="EMBL/GenBank/DDBJ databases">
        <title>Novel species of the genus Variovorax.</title>
        <authorList>
            <person name="Liu Q."/>
            <person name="Xin Y.-H."/>
        </authorList>
    </citation>
    <scope>NUCLEOTIDE SEQUENCE [LARGE SCALE GENOMIC DNA]</scope>
    <source>
        <strain evidence="3 4">KACC 18900</strain>
    </source>
</reference>
<dbReference type="InterPro" id="IPR006158">
    <property type="entry name" value="Cobalamin-bd"/>
</dbReference>